<evidence type="ECO:0000256" key="1">
    <source>
        <dbReference type="SAM" id="MobiDB-lite"/>
    </source>
</evidence>
<accession>A0A9W7C3R1</accession>
<proteinExistence type="predicted"/>
<dbReference type="InterPro" id="IPR029058">
    <property type="entry name" value="AB_hydrolase_fold"/>
</dbReference>
<dbReference type="Gene3D" id="3.40.50.1820">
    <property type="entry name" value="alpha/beta hydrolase"/>
    <property type="match status" value="1"/>
</dbReference>
<reference evidence="3" key="1">
    <citation type="journal article" date="2023" name="Commun. Biol.">
        <title>Genome analysis of Parmales, the sister group of diatoms, reveals the evolutionary specialization of diatoms from phago-mixotrophs to photoautotrophs.</title>
        <authorList>
            <person name="Ban H."/>
            <person name="Sato S."/>
            <person name="Yoshikawa S."/>
            <person name="Yamada K."/>
            <person name="Nakamura Y."/>
            <person name="Ichinomiya M."/>
            <person name="Sato N."/>
            <person name="Blanc-Mathieu R."/>
            <person name="Endo H."/>
            <person name="Kuwata A."/>
            <person name="Ogata H."/>
        </authorList>
    </citation>
    <scope>NUCLEOTIDE SEQUENCE [LARGE SCALE GENOMIC DNA]</scope>
    <source>
        <strain evidence="3">NIES 3700</strain>
    </source>
</reference>
<sequence>MSSPISRADREESREAARSEATIKGTSIIGTIIKNEEGERGASTPVRVAPSRPTETAPPPPSRLHLAPSPGYINDDHFANYLQVPSSHWFYTHTWLPSTPHIACCFIVPGAGAHGGHYEMPAKVLQESGFAVFAIDPLSCGRSDGEPGNPGCSVEVLLTHLEFWFEATLAAHPVVRKEVVLNTFLI</sequence>
<gene>
    <name evidence="2" type="ORF">TrLO_g11120</name>
</gene>
<evidence type="ECO:0000313" key="3">
    <source>
        <dbReference type="Proteomes" id="UP001165122"/>
    </source>
</evidence>
<feature type="region of interest" description="Disordered" evidence="1">
    <location>
        <begin position="1"/>
        <end position="64"/>
    </location>
</feature>
<comment type="caution">
    <text evidence="2">The sequence shown here is derived from an EMBL/GenBank/DDBJ whole genome shotgun (WGS) entry which is preliminary data.</text>
</comment>
<dbReference type="EMBL" id="BRXW01000036">
    <property type="protein sequence ID" value="GMI01683.1"/>
    <property type="molecule type" value="Genomic_DNA"/>
</dbReference>
<dbReference type="AlphaFoldDB" id="A0A9W7C3R1"/>
<dbReference type="Proteomes" id="UP001165122">
    <property type="component" value="Unassembled WGS sequence"/>
</dbReference>
<protein>
    <submittedName>
        <fullName evidence="2">Uncharacterized protein</fullName>
    </submittedName>
</protein>
<evidence type="ECO:0000313" key="2">
    <source>
        <dbReference type="EMBL" id="GMI01683.1"/>
    </source>
</evidence>
<organism evidence="2 3">
    <name type="scientific">Triparma laevis f. longispina</name>
    <dbReference type="NCBI Taxonomy" id="1714387"/>
    <lineage>
        <taxon>Eukaryota</taxon>
        <taxon>Sar</taxon>
        <taxon>Stramenopiles</taxon>
        <taxon>Ochrophyta</taxon>
        <taxon>Bolidophyceae</taxon>
        <taxon>Parmales</taxon>
        <taxon>Triparmaceae</taxon>
        <taxon>Triparma</taxon>
    </lineage>
</organism>
<keyword evidence="3" id="KW-1185">Reference proteome</keyword>
<feature type="compositionally biased region" description="Low complexity" evidence="1">
    <location>
        <begin position="19"/>
        <end position="33"/>
    </location>
</feature>
<feature type="compositionally biased region" description="Basic and acidic residues" evidence="1">
    <location>
        <begin position="7"/>
        <end position="18"/>
    </location>
</feature>
<name>A0A9W7C3R1_9STRA</name>
<dbReference type="SUPFAM" id="SSF53474">
    <property type="entry name" value="alpha/beta-Hydrolases"/>
    <property type="match status" value="1"/>
</dbReference>